<dbReference type="EMBL" id="JALJOR010000015">
    <property type="protein sequence ID" value="KAK9805524.1"/>
    <property type="molecule type" value="Genomic_DNA"/>
</dbReference>
<dbReference type="InterPro" id="IPR021838">
    <property type="entry name" value="DUF3431"/>
</dbReference>
<sequence length="209" mass="23931">MPPRPKHVQRIGLTTIHPMRVEMLDASGYLQYIVDHYDRLPDAMVFMHAHQKSKHMPDKVPLLKRLRWGSFEFANLRYQNITFGQWGKWTGDWLSPQHPREAPPAEEVIWDELRVNQSTLFAGVWNELLADELGLLPRHVHAPASAEFLIAKQRILRHSKAFYERCLGLAGADQHGQVLCQPSLGVRVAHNVWGAFGVLCAHRVRAAQL</sequence>
<protein>
    <submittedName>
        <fullName evidence="1">Uncharacterized protein</fullName>
    </submittedName>
</protein>
<dbReference type="Pfam" id="PF11913">
    <property type="entry name" value="DUF3431"/>
    <property type="match status" value="1"/>
</dbReference>
<dbReference type="AlphaFoldDB" id="A0AAW1P589"/>
<gene>
    <name evidence="1" type="ORF">WJX72_003293</name>
</gene>
<proteinExistence type="predicted"/>
<reference evidence="1 2" key="1">
    <citation type="journal article" date="2024" name="Nat. Commun.">
        <title>Phylogenomics reveals the evolutionary origins of lichenization in chlorophyte algae.</title>
        <authorList>
            <person name="Puginier C."/>
            <person name="Libourel C."/>
            <person name="Otte J."/>
            <person name="Skaloud P."/>
            <person name="Haon M."/>
            <person name="Grisel S."/>
            <person name="Petersen M."/>
            <person name="Berrin J.G."/>
            <person name="Delaux P.M."/>
            <person name="Dal Grande F."/>
            <person name="Keller J."/>
        </authorList>
    </citation>
    <scope>NUCLEOTIDE SEQUENCE [LARGE SCALE GENOMIC DNA]</scope>
    <source>
        <strain evidence="1 2">SAG 2043</strain>
    </source>
</reference>
<keyword evidence="2" id="KW-1185">Reference proteome</keyword>
<name>A0AAW1P589_9CHLO</name>
<accession>A0AAW1P589</accession>
<dbReference type="Proteomes" id="UP001489004">
    <property type="component" value="Unassembled WGS sequence"/>
</dbReference>
<organism evidence="1 2">
    <name type="scientific">[Myrmecia] bisecta</name>
    <dbReference type="NCBI Taxonomy" id="41462"/>
    <lineage>
        <taxon>Eukaryota</taxon>
        <taxon>Viridiplantae</taxon>
        <taxon>Chlorophyta</taxon>
        <taxon>core chlorophytes</taxon>
        <taxon>Trebouxiophyceae</taxon>
        <taxon>Trebouxiales</taxon>
        <taxon>Trebouxiaceae</taxon>
        <taxon>Myrmecia</taxon>
    </lineage>
</organism>
<dbReference type="PANTHER" id="PTHR37490">
    <property type="entry name" value="EXPRESSED PROTEIN"/>
    <property type="match status" value="1"/>
</dbReference>
<evidence type="ECO:0000313" key="2">
    <source>
        <dbReference type="Proteomes" id="UP001489004"/>
    </source>
</evidence>
<evidence type="ECO:0000313" key="1">
    <source>
        <dbReference type="EMBL" id="KAK9805524.1"/>
    </source>
</evidence>
<dbReference type="PANTHER" id="PTHR37490:SF2">
    <property type="match status" value="1"/>
</dbReference>
<comment type="caution">
    <text evidence="1">The sequence shown here is derived from an EMBL/GenBank/DDBJ whole genome shotgun (WGS) entry which is preliminary data.</text>
</comment>